<dbReference type="InterPro" id="IPR006549">
    <property type="entry name" value="HAD-SF_hydro_IIIA"/>
</dbReference>
<dbReference type="GO" id="GO:0008781">
    <property type="term" value="F:N-acylneuraminate cytidylyltransferase activity"/>
    <property type="evidence" value="ECO:0007669"/>
    <property type="project" value="TreeGrafter"/>
</dbReference>
<comment type="similarity">
    <text evidence="2">Belongs to the KdsC family.</text>
</comment>
<dbReference type="SFLD" id="SFLDG01136">
    <property type="entry name" value="C1.6:_Phosphoserine_Phosphatas"/>
    <property type="match status" value="1"/>
</dbReference>
<keyword evidence="4" id="KW-0479">Metal-binding</keyword>
<organism evidence="7">
    <name type="scientific">marine metagenome</name>
    <dbReference type="NCBI Taxonomy" id="408172"/>
    <lineage>
        <taxon>unclassified sequences</taxon>
        <taxon>metagenomes</taxon>
        <taxon>ecological metagenomes</taxon>
    </lineage>
</organism>
<dbReference type="Gene3D" id="3.40.50.1000">
    <property type="entry name" value="HAD superfamily/HAD-like"/>
    <property type="match status" value="1"/>
</dbReference>
<evidence type="ECO:0000256" key="3">
    <source>
        <dbReference type="ARBA" id="ARBA00011881"/>
    </source>
</evidence>
<dbReference type="EMBL" id="UINC01060355">
    <property type="protein sequence ID" value="SVB84774.1"/>
    <property type="molecule type" value="Genomic_DNA"/>
</dbReference>
<dbReference type="PANTHER" id="PTHR21485">
    <property type="entry name" value="HAD SUPERFAMILY MEMBERS CMAS AND KDSC"/>
    <property type="match status" value="1"/>
</dbReference>
<sequence length="192" mass="20878">MTTSPEISNKNILNPDIELIVMPLASNIKLLVFDIDGVLTNGELILGENGNEYKSFHVRDGQGIVMLMETGCNVAVITARSSNIVTERMTSLGIKYIYQDEKNKGRALIKLIDELNLESSEVAYVGDDLIDLPAMNKVGLPIAVADASPEVKKLAKLITQNNGGHGAAREVCELIMNAQNNFANLIETYLSS</sequence>
<evidence type="ECO:0000256" key="5">
    <source>
        <dbReference type="ARBA" id="ARBA00022801"/>
    </source>
</evidence>
<dbReference type="SFLD" id="SFLDG01138">
    <property type="entry name" value="C1.6.2:_Deoxy-d-mannose-octulo"/>
    <property type="match status" value="1"/>
</dbReference>
<comment type="subunit">
    <text evidence="3">Homotetramer.</text>
</comment>
<evidence type="ECO:0000313" key="7">
    <source>
        <dbReference type="EMBL" id="SVB84774.1"/>
    </source>
</evidence>
<comment type="cofactor">
    <cofactor evidence="1">
        <name>Mg(2+)</name>
        <dbReference type="ChEBI" id="CHEBI:18420"/>
    </cofactor>
</comment>
<dbReference type="InterPro" id="IPR023214">
    <property type="entry name" value="HAD_sf"/>
</dbReference>
<dbReference type="PIRSF" id="PIRSF006118">
    <property type="entry name" value="KDO8-P_Ptase"/>
    <property type="match status" value="1"/>
</dbReference>
<dbReference type="FunFam" id="3.40.50.1000:FF:000029">
    <property type="entry name" value="3-deoxy-D-manno-octulosonate 8-phosphate phosphatase KdsC"/>
    <property type="match status" value="1"/>
</dbReference>
<dbReference type="NCBIfam" id="TIGR01670">
    <property type="entry name" value="KdsC-phosphatas"/>
    <property type="match status" value="1"/>
</dbReference>
<name>A0A382HBR3_9ZZZZ</name>
<evidence type="ECO:0000256" key="6">
    <source>
        <dbReference type="ARBA" id="ARBA00022842"/>
    </source>
</evidence>
<dbReference type="SFLD" id="SFLDS00003">
    <property type="entry name" value="Haloacid_Dehalogenase"/>
    <property type="match status" value="1"/>
</dbReference>
<dbReference type="InterPro" id="IPR010023">
    <property type="entry name" value="KdsC_fam"/>
</dbReference>
<evidence type="ECO:0008006" key="8">
    <source>
        <dbReference type="Google" id="ProtNLM"/>
    </source>
</evidence>
<evidence type="ECO:0000256" key="1">
    <source>
        <dbReference type="ARBA" id="ARBA00001946"/>
    </source>
</evidence>
<dbReference type="GO" id="GO:0046872">
    <property type="term" value="F:metal ion binding"/>
    <property type="evidence" value="ECO:0007669"/>
    <property type="project" value="UniProtKB-KW"/>
</dbReference>
<evidence type="ECO:0000256" key="4">
    <source>
        <dbReference type="ARBA" id="ARBA00022723"/>
    </source>
</evidence>
<protein>
    <recommendedName>
        <fullName evidence="8">3-deoxy-D-manno-octulosonate 8-phosphate phosphatase</fullName>
    </recommendedName>
</protein>
<dbReference type="CDD" id="cd01630">
    <property type="entry name" value="HAD_KDO-like"/>
    <property type="match status" value="1"/>
</dbReference>
<proteinExistence type="inferred from homology"/>
<dbReference type="AlphaFoldDB" id="A0A382HBR3"/>
<dbReference type="GO" id="GO:0016788">
    <property type="term" value="F:hydrolase activity, acting on ester bonds"/>
    <property type="evidence" value="ECO:0007669"/>
    <property type="project" value="InterPro"/>
</dbReference>
<keyword evidence="6" id="KW-0460">Magnesium</keyword>
<reference evidence="7" key="1">
    <citation type="submission" date="2018-05" db="EMBL/GenBank/DDBJ databases">
        <authorList>
            <person name="Lanie J.A."/>
            <person name="Ng W.-L."/>
            <person name="Kazmierczak K.M."/>
            <person name="Andrzejewski T.M."/>
            <person name="Davidsen T.M."/>
            <person name="Wayne K.J."/>
            <person name="Tettelin H."/>
            <person name="Glass J.I."/>
            <person name="Rusch D."/>
            <person name="Podicherti R."/>
            <person name="Tsui H.-C.T."/>
            <person name="Winkler M.E."/>
        </authorList>
    </citation>
    <scope>NUCLEOTIDE SEQUENCE</scope>
</reference>
<dbReference type="InterPro" id="IPR036412">
    <property type="entry name" value="HAD-like_sf"/>
</dbReference>
<dbReference type="InterPro" id="IPR050793">
    <property type="entry name" value="CMP-NeuNAc_synthase"/>
</dbReference>
<dbReference type="Pfam" id="PF08282">
    <property type="entry name" value="Hydrolase_3"/>
    <property type="match status" value="1"/>
</dbReference>
<dbReference type="PANTHER" id="PTHR21485:SF3">
    <property type="entry name" value="N-ACYLNEURAMINATE CYTIDYLYLTRANSFERASE"/>
    <property type="match status" value="1"/>
</dbReference>
<evidence type="ECO:0000256" key="2">
    <source>
        <dbReference type="ARBA" id="ARBA00005893"/>
    </source>
</evidence>
<dbReference type="SUPFAM" id="SSF56784">
    <property type="entry name" value="HAD-like"/>
    <property type="match status" value="1"/>
</dbReference>
<keyword evidence="5" id="KW-0378">Hydrolase</keyword>
<gene>
    <name evidence="7" type="ORF">METZ01_LOCUS237628</name>
</gene>
<dbReference type="NCBIfam" id="TIGR01662">
    <property type="entry name" value="HAD-SF-IIIA"/>
    <property type="match status" value="1"/>
</dbReference>
<accession>A0A382HBR3</accession>